<organism evidence="2 3">
    <name type="scientific">Agarivorans aestuarii</name>
    <dbReference type="NCBI Taxonomy" id="1563703"/>
    <lineage>
        <taxon>Bacteria</taxon>
        <taxon>Pseudomonadati</taxon>
        <taxon>Pseudomonadota</taxon>
        <taxon>Gammaproteobacteria</taxon>
        <taxon>Alteromonadales</taxon>
        <taxon>Alteromonadaceae</taxon>
        <taxon>Agarivorans</taxon>
    </lineage>
</organism>
<protein>
    <submittedName>
        <fullName evidence="2">DUF805 domain-containing protein</fullName>
    </submittedName>
</protein>
<dbReference type="Proteomes" id="UP001310248">
    <property type="component" value="Unassembled WGS sequence"/>
</dbReference>
<evidence type="ECO:0000313" key="2">
    <source>
        <dbReference type="EMBL" id="MEE1674678.1"/>
    </source>
</evidence>
<feature type="transmembrane region" description="Helical" evidence="1">
    <location>
        <begin position="84"/>
        <end position="104"/>
    </location>
</feature>
<dbReference type="InterPro" id="IPR008523">
    <property type="entry name" value="DUF805"/>
</dbReference>
<evidence type="ECO:0000313" key="3">
    <source>
        <dbReference type="Proteomes" id="UP001310248"/>
    </source>
</evidence>
<name>A0ABU7G5T5_9ALTE</name>
<keyword evidence="1" id="KW-1133">Transmembrane helix</keyword>
<sequence>MNWYIAVLKKYLVFGGRARRKEYWMFVLINSVIGVILSFVDQATGTVNLESGLGVLGSIYALAVLLPSIAVAVRRLHDTGRSGWWLFILFLPIIGVLVLLFFFLSDSDSAANAYGDNPKGLAV</sequence>
<keyword evidence="1" id="KW-0472">Membrane</keyword>
<proteinExistence type="predicted"/>
<keyword evidence="3" id="KW-1185">Reference proteome</keyword>
<gene>
    <name evidence="2" type="ORF">SNR37_004122</name>
</gene>
<keyword evidence="1" id="KW-0812">Transmembrane</keyword>
<evidence type="ECO:0000256" key="1">
    <source>
        <dbReference type="SAM" id="Phobius"/>
    </source>
</evidence>
<dbReference type="EMBL" id="JAYDYW010000009">
    <property type="protein sequence ID" value="MEE1674678.1"/>
    <property type="molecule type" value="Genomic_DNA"/>
</dbReference>
<dbReference type="RefSeq" id="WP_329775741.1">
    <property type="nucleotide sequence ID" value="NZ_JAYDYW010000009.1"/>
</dbReference>
<comment type="caution">
    <text evidence="2">The sequence shown here is derived from an EMBL/GenBank/DDBJ whole genome shotgun (WGS) entry which is preliminary data.</text>
</comment>
<accession>A0ABU7G5T5</accession>
<dbReference type="Pfam" id="PF05656">
    <property type="entry name" value="DUF805"/>
    <property type="match status" value="1"/>
</dbReference>
<feature type="transmembrane region" description="Helical" evidence="1">
    <location>
        <begin position="23"/>
        <end position="40"/>
    </location>
</feature>
<dbReference type="PANTHER" id="PTHR34980">
    <property type="entry name" value="INNER MEMBRANE PROTEIN-RELATED-RELATED"/>
    <property type="match status" value="1"/>
</dbReference>
<reference evidence="3" key="1">
    <citation type="submission" date="2023-07" db="EMBL/GenBank/DDBJ databases">
        <title>Draft genome sequence of Agarivorans aestuarii strain ZMCS4, a CAZymes producing bacteria isolated from the marine brown algae Clodostephus spongiosus.</title>
        <authorList>
            <person name="Lorente B."/>
            <person name="Cabral C."/>
            <person name="Frias J."/>
            <person name="Faria J."/>
            <person name="Toubarro D."/>
        </authorList>
    </citation>
    <scope>NUCLEOTIDE SEQUENCE [LARGE SCALE GENOMIC DNA]</scope>
    <source>
        <strain evidence="3">ZMCS4</strain>
    </source>
</reference>
<feature type="transmembrane region" description="Helical" evidence="1">
    <location>
        <begin position="52"/>
        <end position="72"/>
    </location>
</feature>
<dbReference type="PANTHER" id="PTHR34980:SF2">
    <property type="entry name" value="INNER MEMBRANE PROTEIN YHAH-RELATED"/>
    <property type="match status" value="1"/>
</dbReference>